<reference evidence="3 4" key="1">
    <citation type="journal article" date="2016" name="Nat. Commun.">
        <title>Thousands of microbial genomes shed light on interconnected biogeochemical processes in an aquifer system.</title>
        <authorList>
            <person name="Anantharaman K."/>
            <person name="Brown C.T."/>
            <person name="Hug L.A."/>
            <person name="Sharon I."/>
            <person name="Castelle C.J."/>
            <person name="Probst A.J."/>
            <person name="Thomas B.C."/>
            <person name="Singh A."/>
            <person name="Wilkins M.J."/>
            <person name="Karaoz U."/>
            <person name="Brodie E.L."/>
            <person name="Williams K.H."/>
            <person name="Hubbard S.S."/>
            <person name="Banfield J.F."/>
        </authorList>
    </citation>
    <scope>NUCLEOTIDE SEQUENCE [LARGE SCALE GENOMIC DNA]</scope>
</reference>
<dbReference type="AlphaFoldDB" id="A0A1F5HIH5"/>
<evidence type="ECO:0000313" key="3">
    <source>
        <dbReference type="EMBL" id="OGE03825.1"/>
    </source>
</evidence>
<accession>A0A1F5HIH5</accession>
<dbReference type="GO" id="GO:0016779">
    <property type="term" value="F:nucleotidyltransferase activity"/>
    <property type="evidence" value="ECO:0007669"/>
    <property type="project" value="InterPro"/>
</dbReference>
<evidence type="ECO:0000256" key="1">
    <source>
        <dbReference type="SAM" id="MobiDB-lite"/>
    </source>
</evidence>
<feature type="region of interest" description="Disordered" evidence="1">
    <location>
        <begin position="128"/>
        <end position="162"/>
    </location>
</feature>
<sequence length="162" mass="19041">MTGKQKFSKKVDNIPYARRVEKPWGWEIHWVPDDKPYMGKILHINTGHRFSLQYHDKKLESWFLMHGRAKIIWDNEEGNLEETEMKPGFGYSVDLKQRHRIYGITDCDIVEVSMSEVGTTYRLEDDYSRTGRNEDAKERELRNKHSLRSSPAMRGAGLRGKV</sequence>
<dbReference type="Gene3D" id="2.60.120.10">
    <property type="entry name" value="Jelly Rolls"/>
    <property type="match status" value="1"/>
</dbReference>
<protein>
    <recommendedName>
        <fullName evidence="2">Mannose-6-phosphate isomerase type II C-terminal domain-containing protein</fullName>
    </recommendedName>
</protein>
<feature type="compositionally biased region" description="Basic and acidic residues" evidence="1">
    <location>
        <begin position="128"/>
        <end position="143"/>
    </location>
</feature>
<name>A0A1F5HIH5_9BACT</name>
<dbReference type="InterPro" id="IPR011051">
    <property type="entry name" value="RmlC_Cupin_sf"/>
</dbReference>
<dbReference type="STRING" id="1797727.A3B51_01470"/>
<gene>
    <name evidence="3" type="ORF">A3B51_01470</name>
</gene>
<dbReference type="GO" id="GO:0005976">
    <property type="term" value="P:polysaccharide metabolic process"/>
    <property type="evidence" value="ECO:0007669"/>
    <property type="project" value="InterPro"/>
</dbReference>
<evidence type="ECO:0000259" key="2">
    <source>
        <dbReference type="Pfam" id="PF01050"/>
    </source>
</evidence>
<evidence type="ECO:0000313" key="4">
    <source>
        <dbReference type="Proteomes" id="UP000176780"/>
    </source>
</evidence>
<dbReference type="InterPro" id="IPR014710">
    <property type="entry name" value="RmlC-like_jellyroll"/>
</dbReference>
<dbReference type="InterPro" id="IPR001538">
    <property type="entry name" value="Man6P_isomerase-2_C"/>
</dbReference>
<dbReference type="Proteomes" id="UP000176780">
    <property type="component" value="Unassembled WGS sequence"/>
</dbReference>
<dbReference type="EMBL" id="MFBQ01000044">
    <property type="protein sequence ID" value="OGE03825.1"/>
    <property type="molecule type" value="Genomic_DNA"/>
</dbReference>
<dbReference type="Pfam" id="PF01050">
    <property type="entry name" value="MannoseP_isomer"/>
    <property type="match status" value="1"/>
</dbReference>
<feature type="domain" description="Mannose-6-phosphate isomerase type II C-terminal" evidence="2">
    <location>
        <begin position="17"/>
        <end position="129"/>
    </location>
</feature>
<dbReference type="SUPFAM" id="SSF51182">
    <property type="entry name" value="RmlC-like cupins"/>
    <property type="match status" value="1"/>
</dbReference>
<organism evidence="3 4">
    <name type="scientific">Candidatus Curtissbacteria bacterium RIFCSPLOWO2_01_FULL_41_18</name>
    <dbReference type="NCBI Taxonomy" id="1797727"/>
    <lineage>
        <taxon>Bacteria</taxon>
        <taxon>Candidatus Curtissiibacteriota</taxon>
    </lineage>
</organism>
<proteinExistence type="predicted"/>
<comment type="caution">
    <text evidence="3">The sequence shown here is derived from an EMBL/GenBank/DDBJ whole genome shotgun (WGS) entry which is preliminary data.</text>
</comment>